<evidence type="ECO:0000256" key="8">
    <source>
        <dbReference type="PIRSR" id="PIRSR001362-3"/>
    </source>
</evidence>
<sequence>MTDMTPQSRKTYAERRASLASRFPKGEAPGGIGIDDILQLQMQNTYNTHLDIARDMARVMRADMAAYDADPEHFTQSLGCWSGFHAQQMIRSVKRLRGTTKGAYVYLSGWMVAGLRNRWGHLPDQSMHEKTAVADLIEEIYVSLRQADEVELNDLFRALDKARESGDANAERAAVTAIDSFESHVVPIIADIDAGFGNEHATYLLAKELIKAGACCLQIENQVSDAKQCGHQDGKVTVPREDFIEKLRACRMAFEELGVTEGVIVARTDSLGAGLTQKLPVSQQNGDHAAEYLKWIETESINGQPDEGEIAMWRDGGWAKPARLPNGLVRFKPDTGRARVIEDCVASLNDGGADLIWIETDTPNVAEIAGMVDEIRQKAPQAKLVYNNSPSFNWTLNLRRQVREDWIGEGRIAETDYPDGTQLMKADFDDTDLGREADARLKRFQYDISTKAGVFHNLITLPTFHLTAKSVDELSRGYFGEDRMLAYVATVQREEIRRGISAVKHQHEVGSDLGDTFKEMVGGDRALKAGGHANTMNQFAAE</sequence>
<comment type="caution">
    <text evidence="10">The sequence shown here is derived from an EMBL/GenBank/DDBJ whole genome shotgun (WGS) entry which is preliminary data.</text>
</comment>
<dbReference type="PIRSF" id="PIRSF001362">
    <property type="entry name" value="Isocit_lyase"/>
    <property type="match status" value="1"/>
</dbReference>
<evidence type="ECO:0000256" key="2">
    <source>
        <dbReference type="ARBA" id="ARBA00023239"/>
    </source>
</evidence>
<evidence type="ECO:0000256" key="5">
    <source>
        <dbReference type="ARBA" id="ARBA00031921"/>
    </source>
</evidence>
<feature type="binding site" evidence="7">
    <location>
        <begin position="230"/>
        <end position="231"/>
    </location>
    <ligand>
        <name>substrate</name>
    </ligand>
</feature>
<dbReference type="InterPro" id="IPR015813">
    <property type="entry name" value="Pyrv/PenolPyrv_kinase-like_dom"/>
</dbReference>
<evidence type="ECO:0000313" key="10">
    <source>
        <dbReference type="EMBL" id="GAD57405.1"/>
    </source>
</evidence>
<evidence type="ECO:0000256" key="3">
    <source>
        <dbReference type="ARBA" id="ARBA00023531"/>
    </source>
</evidence>
<evidence type="ECO:0000256" key="4">
    <source>
        <dbReference type="ARBA" id="ARBA00031022"/>
    </source>
</evidence>
<dbReference type="Gene3D" id="3.20.20.60">
    <property type="entry name" value="Phosphoenolpyruvate-binding domains"/>
    <property type="match status" value="1"/>
</dbReference>
<dbReference type="EMBL" id="BATB01000086">
    <property type="protein sequence ID" value="GAD57405.1"/>
    <property type="molecule type" value="Genomic_DNA"/>
</dbReference>
<keyword evidence="2 10" id="KW-0456">Lyase</keyword>
<organism evidence="10 11">
    <name type="scientific">Limimaricola cinnabarinus LL-001</name>
    <dbReference type="NCBI Taxonomy" id="1337093"/>
    <lineage>
        <taxon>Bacteria</taxon>
        <taxon>Pseudomonadati</taxon>
        <taxon>Pseudomonadota</taxon>
        <taxon>Alphaproteobacteria</taxon>
        <taxon>Rhodobacterales</taxon>
        <taxon>Paracoccaceae</taxon>
        <taxon>Limimaricola</taxon>
    </lineage>
</organism>
<dbReference type="Pfam" id="PF00463">
    <property type="entry name" value="ICL"/>
    <property type="match status" value="3"/>
</dbReference>
<dbReference type="PANTHER" id="PTHR21631">
    <property type="entry name" value="ISOCITRATE LYASE/MALATE SYNTHASE"/>
    <property type="match status" value="1"/>
</dbReference>
<dbReference type="CDD" id="cd00377">
    <property type="entry name" value="ICL_PEPM"/>
    <property type="match status" value="1"/>
</dbReference>
<dbReference type="NCBIfam" id="NF005074">
    <property type="entry name" value="PRK06498.1"/>
    <property type="match status" value="1"/>
</dbReference>
<feature type="compositionally biased region" description="Polar residues" evidence="9">
    <location>
        <begin position="1"/>
        <end position="10"/>
    </location>
</feature>
<comment type="catalytic activity">
    <reaction evidence="3">
        <text>D-threo-isocitrate = glyoxylate + succinate</text>
        <dbReference type="Rhea" id="RHEA:13245"/>
        <dbReference type="ChEBI" id="CHEBI:15562"/>
        <dbReference type="ChEBI" id="CHEBI:30031"/>
        <dbReference type="ChEBI" id="CHEBI:36655"/>
        <dbReference type="EC" id="4.1.3.1"/>
    </reaction>
</comment>
<dbReference type="InterPro" id="IPR039556">
    <property type="entry name" value="ICL/PEPM"/>
</dbReference>
<dbReference type="Proteomes" id="UP000016566">
    <property type="component" value="Unassembled WGS sequence"/>
</dbReference>
<dbReference type="AlphaFoldDB" id="U2Z7J7"/>
<evidence type="ECO:0000256" key="6">
    <source>
        <dbReference type="PIRSR" id="PIRSR001362-1"/>
    </source>
</evidence>
<dbReference type="SUPFAM" id="SSF51621">
    <property type="entry name" value="Phosphoenolpyruvate/pyruvate domain"/>
    <property type="match status" value="1"/>
</dbReference>
<dbReference type="RefSeq" id="WP_021695503.1">
    <property type="nucleotide sequence ID" value="NZ_BATB01000086.1"/>
</dbReference>
<feature type="active site" description="Proton acceptor" evidence="6">
    <location>
        <position position="229"/>
    </location>
</feature>
<feature type="region of interest" description="Disordered" evidence="9">
    <location>
        <begin position="1"/>
        <end position="20"/>
    </location>
</feature>
<feature type="binding site" evidence="7">
    <location>
        <position position="267"/>
    </location>
    <ligand>
        <name>substrate</name>
    </ligand>
</feature>
<evidence type="ECO:0000256" key="1">
    <source>
        <dbReference type="ARBA" id="ARBA00017446"/>
    </source>
</evidence>
<dbReference type="GO" id="GO:0019752">
    <property type="term" value="P:carboxylic acid metabolic process"/>
    <property type="evidence" value="ECO:0007669"/>
    <property type="project" value="InterPro"/>
</dbReference>
<dbReference type="InterPro" id="IPR006254">
    <property type="entry name" value="Isocitrate_lyase"/>
</dbReference>
<dbReference type="InterPro" id="IPR040442">
    <property type="entry name" value="Pyrv_kinase-like_dom_sf"/>
</dbReference>
<name>U2Z7J7_9RHOB</name>
<dbReference type="PANTHER" id="PTHR21631:SF3">
    <property type="entry name" value="BIFUNCTIONAL GLYOXYLATE CYCLE PROTEIN"/>
    <property type="match status" value="1"/>
</dbReference>
<feature type="binding site" evidence="7">
    <location>
        <begin position="108"/>
        <end position="110"/>
    </location>
    <ligand>
        <name>substrate</name>
    </ligand>
</feature>
<comment type="cofactor">
    <cofactor evidence="8">
        <name>Mg(2+)</name>
        <dbReference type="ChEBI" id="CHEBI:18420"/>
    </cofactor>
    <text evidence="8">Can also use Mn(2+) ion.</text>
</comment>
<evidence type="ECO:0000256" key="9">
    <source>
        <dbReference type="SAM" id="MobiDB-lite"/>
    </source>
</evidence>
<dbReference type="eggNOG" id="COG2224">
    <property type="taxonomic scope" value="Bacteria"/>
</dbReference>
<accession>U2Z7J7</accession>
<dbReference type="GO" id="GO:0046872">
    <property type="term" value="F:metal ion binding"/>
    <property type="evidence" value="ECO:0007669"/>
    <property type="project" value="UniProtKB-KW"/>
</dbReference>
<keyword evidence="8" id="KW-0479">Metal-binding</keyword>
<dbReference type="GO" id="GO:0004451">
    <property type="term" value="F:isocitrate lyase activity"/>
    <property type="evidence" value="ECO:0007669"/>
    <property type="project" value="UniProtKB-EC"/>
</dbReference>
<protein>
    <recommendedName>
        <fullName evidence="1">Isocitrate lyase</fullName>
    </recommendedName>
    <alternativeName>
        <fullName evidence="4">Isocitrase</fullName>
    </alternativeName>
    <alternativeName>
        <fullName evidence="5">Isocitratase</fullName>
    </alternativeName>
</protein>
<feature type="binding site" evidence="7">
    <location>
        <position position="460"/>
    </location>
    <ligand>
        <name>substrate</name>
    </ligand>
</feature>
<reference evidence="10" key="1">
    <citation type="journal article" date="2013" name="Genome Announc.">
        <title>Draft Genome Sequence of Loktanella cinnabarina LL-001T, Isolated from Deep-Sea Floor Sediment.</title>
        <authorList>
            <person name="Nishi S."/>
            <person name="Tsubouchi T."/>
            <person name="Takaki Y."/>
            <person name="Koyanagi R."/>
            <person name="Satoh N."/>
            <person name="Maruyama T."/>
            <person name="Hatada Y."/>
        </authorList>
    </citation>
    <scope>NUCLEOTIDE SEQUENCE [LARGE SCALE GENOMIC DNA]</scope>
    <source>
        <strain evidence="10">LL-001</strain>
    </source>
</reference>
<keyword evidence="8" id="KW-0460">Magnesium</keyword>
<evidence type="ECO:0000256" key="7">
    <source>
        <dbReference type="PIRSR" id="PIRSR001362-2"/>
    </source>
</evidence>
<proteinExistence type="predicted"/>
<feature type="binding site" evidence="8">
    <location>
        <position position="191"/>
    </location>
    <ligand>
        <name>Mg(2+)</name>
        <dbReference type="ChEBI" id="CHEBI:18420"/>
    </ligand>
</feature>
<evidence type="ECO:0000313" key="11">
    <source>
        <dbReference type="Proteomes" id="UP000016566"/>
    </source>
</evidence>
<keyword evidence="11" id="KW-1185">Reference proteome</keyword>
<dbReference type="STRING" id="1337093.MBELCI_3457"/>
<gene>
    <name evidence="10" type="ORF">MBELCI_3457</name>
</gene>
<feature type="binding site" evidence="7">
    <location>
        <begin position="387"/>
        <end position="391"/>
    </location>
    <ligand>
        <name>substrate</name>
    </ligand>
</feature>